<evidence type="ECO:0000256" key="3">
    <source>
        <dbReference type="ARBA" id="ARBA00022801"/>
    </source>
</evidence>
<evidence type="ECO:0000256" key="4">
    <source>
        <dbReference type="ARBA" id="ARBA00022806"/>
    </source>
</evidence>
<dbReference type="InterPro" id="IPR044742">
    <property type="entry name" value="DEAD/DEAH_RhlB"/>
</dbReference>
<dbReference type="InterPro" id="IPR011545">
    <property type="entry name" value="DEAD/DEAH_box_helicase_dom"/>
</dbReference>
<gene>
    <name evidence="9" type="ORF">BN1204_046740</name>
</gene>
<dbReference type="SMART" id="SM00490">
    <property type="entry name" value="HELICc"/>
    <property type="match status" value="1"/>
</dbReference>
<organism evidence="9">
    <name type="scientific">Neospora caninum (strain Liverpool)</name>
    <dbReference type="NCBI Taxonomy" id="572307"/>
    <lineage>
        <taxon>Eukaryota</taxon>
        <taxon>Sar</taxon>
        <taxon>Alveolata</taxon>
        <taxon>Apicomplexa</taxon>
        <taxon>Conoidasida</taxon>
        <taxon>Coccidia</taxon>
        <taxon>Eucoccidiorida</taxon>
        <taxon>Eimeriorina</taxon>
        <taxon>Sarcocystidae</taxon>
        <taxon>Neospora</taxon>
    </lineage>
</organism>
<dbReference type="InterPro" id="IPR050547">
    <property type="entry name" value="DEAD_box_RNA_helicases"/>
</dbReference>
<keyword evidence="2" id="KW-0547">Nucleotide-binding</keyword>
<dbReference type="InterPro" id="IPR014001">
    <property type="entry name" value="Helicase_ATP-bd"/>
</dbReference>
<dbReference type="GO" id="GO:0003723">
    <property type="term" value="F:RNA binding"/>
    <property type="evidence" value="ECO:0007669"/>
    <property type="project" value="TreeGrafter"/>
</dbReference>
<dbReference type="InterPro" id="IPR001650">
    <property type="entry name" value="Helicase_C-like"/>
</dbReference>
<dbReference type="Gene3D" id="3.40.50.300">
    <property type="entry name" value="P-loop containing nucleotide triphosphate hydrolases"/>
    <property type="match status" value="2"/>
</dbReference>
<keyword evidence="4 9" id="KW-0347">Helicase</keyword>
<protein>
    <recommendedName>
        <fullName evidence="1">RNA helicase</fullName>
        <ecNumber evidence="1">3.6.4.13</ecNumber>
    </recommendedName>
</protein>
<feature type="region of interest" description="Disordered" evidence="6">
    <location>
        <begin position="490"/>
        <end position="517"/>
    </location>
</feature>
<accession>A0A0F7UKA2</accession>
<reference evidence="9" key="1">
    <citation type="journal article" date="2015" name="PLoS ONE">
        <title>Comprehensive Evaluation of Toxoplasma gondii VEG and Neospora caninum LIV Genomes with Tachyzoite Stage Transcriptome and Proteome Defines Novel Transcript Features.</title>
        <authorList>
            <person name="Ramaprasad A."/>
            <person name="Mourier T."/>
            <person name="Naeem R."/>
            <person name="Malas T.B."/>
            <person name="Moussa E."/>
            <person name="Panigrahi A."/>
            <person name="Vermont S.J."/>
            <person name="Otto T.D."/>
            <person name="Wastling J."/>
            <person name="Pain A."/>
        </authorList>
    </citation>
    <scope>NUCLEOTIDE SEQUENCE</scope>
    <source>
        <strain evidence="9">Liverpool</strain>
    </source>
</reference>
<dbReference type="CDD" id="cd00268">
    <property type="entry name" value="DEADc"/>
    <property type="match status" value="1"/>
</dbReference>
<feature type="compositionally biased region" description="Low complexity" evidence="6">
    <location>
        <begin position="24"/>
        <end position="35"/>
    </location>
</feature>
<dbReference type="SUPFAM" id="SSF52540">
    <property type="entry name" value="P-loop containing nucleoside triphosphate hydrolases"/>
    <property type="match status" value="1"/>
</dbReference>
<evidence type="ECO:0000256" key="5">
    <source>
        <dbReference type="ARBA" id="ARBA00022840"/>
    </source>
</evidence>
<dbReference type="EC" id="3.6.4.13" evidence="1"/>
<feature type="region of interest" description="Disordered" evidence="6">
    <location>
        <begin position="416"/>
        <end position="437"/>
    </location>
</feature>
<dbReference type="EMBL" id="LN714485">
    <property type="protein sequence ID" value="CEL68945.1"/>
    <property type="molecule type" value="Genomic_DNA"/>
</dbReference>
<feature type="compositionally biased region" description="Low complexity" evidence="6">
    <location>
        <begin position="190"/>
        <end position="206"/>
    </location>
</feature>
<feature type="compositionally biased region" description="Basic and acidic residues" evidence="6">
    <location>
        <begin position="567"/>
        <end position="585"/>
    </location>
</feature>
<dbReference type="Pfam" id="PF00271">
    <property type="entry name" value="Helicase_C"/>
    <property type="match status" value="1"/>
</dbReference>
<feature type="compositionally biased region" description="Basic and acidic residues" evidence="6">
    <location>
        <begin position="425"/>
        <end position="437"/>
    </location>
</feature>
<feature type="region of interest" description="Disordered" evidence="6">
    <location>
        <begin position="560"/>
        <end position="587"/>
    </location>
</feature>
<dbReference type="Pfam" id="PF00270">
    <property type="entry name" value="DEAD"/>
    <property type="match status" value="1"/>
</dbReference>
<dbReference type="PROSITE" id="PS51192">
    <property type="entry name" value="HELICASE_ATP_BIND_1"/>
    <property type="match status" value="1"/>
</dbReference>
<feature type="compositionally biased region" description="Polar residues" evidence="6">
    <location>
        <begin position="145"/>
        <end position="160"/>
    </location>
</feature>
<sequence>MCPGSLGLSLSALWRPGEDPPWVPSSSLFSPSQSPRSKRCAPLATLSAPLLRGCARRHSKLEARKLFSKISLPPEFPKRFLLSLSLSLYSPLPSSCLASSSSSFSSFVCPVSSASSSFSSSGVCSFFSTRRGERLPQGLSRPRAFSTSEKPGVSSASSTSVGNEENWLAAFLSSAEDLSRSAREKKKSSHTSPPSSSPSPLSSSLSSSRQTLLPLFRRVSRLPVEASLARNLRQLGITHLTQVQDACFLPILLGKDVVAAAKPGTGKTLAYLLPLLQRSLNSSFESTDGAGEAPAECVDARGPTILILVPTRELCRQVASTVSALAPALSVAVLDASWASLHAQQLLLDSFARGGGKQLDVVVGAPERCEKLFQSGHLRLGHLRACVIDEADALMRRGYADKIESLFYLQTRREDAETQRANGNEGEKQTGCESAKKRDYPRHRVQTLIFTAAMPRDLQHIVEGHFRHAAIFNLLKKTTLRAPNELATSASPLFSPATSAASAAPDPSSAVASTSSTTLCSDTVRHLKCKISRSGGSESETRLRTLLYLLARALPSATHRNLAATARDSRREGRKKGEEEREKTDQTTFQLGGAHLQSLETETHKCIVFVETQQEVEQLAQHPFLQSWRVSVLVATDVAARGLDVPGVTLVVHLRPPRNPGSYIHRSGRAGRGGHPGDSVVLYSPSERDRVTKIVQETQTRFINLPPPTEAQQQETAIARILYELLEVKEEHFRPLLPRAEALIEAHGPSVFAAALAFLQGKHRAPRLTTEPLGTEEDVCRSLLTGRKGFASVLVYDPAHQALDSTAAAARYLRARLPESARYDAVGLVCKSVNGYVGDVAVVYANQLVDDGDVFSERKETGSWSGPPVYPLEQLPKLVLSEEAKRLGRRRRRVQLPWAKMKQQGSGSSAIVLGRRRKGEVLRTVADIKQHQRGIAKL</sequence>
<feature type="domain" description="Helicase C-terminal" evidence="8">
    <location>
        <begin position="542"/>
        <end position="713"/>
    </location>
</feature>
<dbReference type="PANTHER" id="PTHR47963:SF8">
    <property type="entry name" value="ATP-DEPENDENT RNA HELICASE DEAD"/>
    <property type="match status" value="1"/>
</dbReference>
<feature type="domain" description="Helicase ATP-binding" evidence="7">
    <location>
        <begin position="248"/>
        <end position="472"/>
    </location>
</feature>
<dbReference type="GO" id="GO:0016787">
    <property type="term" value="F:hydrolase activity"/>
    <property type="evidence" value="ECO:0007669"/>
    <property type="project" value="UniProtKB-KW"/>
</dbReference>
<feature type="region of interest" description="Disordered" evidence="6">
    <location>
        <begin position="18"/>
        <end position="37"/>
    </location>
</feature>
<dbReference type="InterPro" id="IPR027417">
    <property type="entry name" value="P-loop_NTPase"/>
</dbReference>
<evidence type="ECO:0000256" key="2">
    <source>
        <dbReference type="ARBA" id="ARBA00022741"/>
    </source>
</evidence>
<evidence type="ECO:0000259" key="8">
    <source>
        <dbReference type="PROSITE" id="PS51194"/>
    </source>
</evidence>
<keyword evidence="3" id="KW-0378">Hydrolase</keyword>
<feature type="region of interest" description="Disordered" evidence="6">
    <location>
        <begin position="135"/>
        <end position="160"/>
    </location>
</feature>
<dbReference type="AlphaFoldDB" id="A0A0F7UKA2"/>
<dbReference type="SMART" id="SM00487">
    <property type="entry name" value="DEXDc"/>
    <property type="match status" value="1"/>
</dbReference>
<dbReference type="CDD" id="cd18787">
    <property type="entry name" value="SF2_C_DEAD"/>
    <property type="match status" value="1"/>
</dbReference>
<name>A0A0F7UKA2_NEOCL</name>
<evidence type="ECO:0000313" key="9">
    <source>
        <dbReference type="EMBL" id="CEL68945.1"/>
    </source>
</evidence>
<feature type="region of interest" description="Disordered" evidence="6">
    <location>
        <begin position="182"/>
        <end position="206"/>
    </location>
</feature>
<evidence type="ECO:0000256" key="1">
    <source>
        <dbReference type="ARBA" id="ARBA00012552"/>
    </source>
</evidence>
<proteinExistence type="predicted"/>
<evidence type="ECO:0000259" key="7">
    <source>
        <dbReference type="PROSITE" id="PS51192"/>
    </source>
</evidence>
<keyword evidence="5" id="KW-0067">ATP-binding</keyword>
<dbReference type="PROSITE" id="PS51194">
    <property type="entry name" value="HELICASE_CTER"/>
    <property type="match status" value="1"/>
</dbReference>
<dbReference type="PANTHER" id="PTHR47963">
    <property type="entry name" value="DEAD-BOX ATP-DEPENDENT RNA HELICASE 47, MITOCHONDRIAL"/>
    <property type="match status" value="1"/>
</dbReference>
<evidence type="ECO:0000256" key="6">
    <source>
        <dbReference type="SAM" id="MobiDB-lite"/>
    </source>
</evidence>
<dbReference type="GO" id="GO:0005524">
    <property type="term" value="F:ATP binding"/>
    <property type="evidence" value="ECO:0007669"/>
    <property type="project" value="UniProtKB-KW"/>
</dbReference>
<dbReference type="GO" id="GO:0003724">
    <property type="term" value="F:RNA helicase activity"/>
    <property type="evidence" value="ECO:0007669"/>
    <property type="project" value="UniProtKB-EC"/>
</dbReference>